<proteinExistence type="predicted"/>
<dbReference type="EMBL" id="VUNS01000001">
    <property type="protein sequence ID" value="MST95587.1"/>
    <property type="molecule type" value="Genomic_DNA"/>
</dbReference>
<organism evidence="2 3">
    <name type="scientific">Victivallis lenta</name>
    <dbReference type="NCBI Taxonomy" id="2606640"/>
    <lineage>
        <taxon>Bacteria</taxon>
        <taxon>Pseudomonadati</taxon>
        <taxon>Lentisphaerota</taxon>
        <taxon>Lentisphaeria</taxon>
        <taxon>Victivallales</taxon>
        <taxon>Victivallaceae</taxon>
        <taxon>Victivallis</taxon>
    </lineage>
</organism>
<dbReference type="Proteomes" id="UP000435649">
    <property type="component" value="Unassembled WGS sequence"/>
</dbReference>
<feature type="region of interest" description="Disordered" evidence="1">
    <location>
        <begin position="198"/>
        <end position="309"/>
    </location>
</feature>
<evidence type="ECO:0000313" key="3">
    <source>
        <dbReference type="Proteomes" id="UP000435649"/>
    </source>
</evidence>
<dbReference type="RefSeq" id="WP_154416675.1">
    <property type="nucleotide sequence ID" value="NZ_VUNS01000001.1"/>
</dbReference>
<reference evidence="2 3" key="1">
    <citation type="submission" date="2019-08" db="EMBL/GenBank/DDBJ databases">
        <title>In-depth cultivation of the pig gut microbiome towards novel bacterial diversity and tailored functional studies.</title>
        <authorList>
            <person name="Wylensek D."/>
            <person name="Hitch T.C.A."/>
            <person name="Clavel T."/>
        </authorList>
    </citation>
    <scope>NUCLEOTIDE SEQUENCE [LARGE SCALE GENOMIC DNA]</scope>
    <source>
        <strain evidence="2 3">BBE-744-WT-12</strain>
    </source>
</reference>
<evidence type="ECO:0000313" key="2">
    <source>
        <dbReference type="EMBL" id="MST95587.1"/>
    </source>
</evidence>
<gene>
    <name evidence="2" type="ORF">FYJ85_00800</name>
</gene>
<feature type="compositionally biased region" description="Low complexity" evidence="1">
    <location>
        <begin position="244"/>
        <end position="303"/>
    </location>
</feature>
<keyword evidence="3" id="KW-1185">Reference proteome</keyword>
<name>A0A844FWL2_9BACT</name>
<dbReference type="AlphaFoldDB" id="A0A844FWL2"/>
<comment type="caution">
    <text evidence="2">The sequence shown here is derived from an EMBL/GenBank/DDBJ whole genome shotgun (WGS) entry which is preliminary data.</text>
</comment>
<protein>
    <submittedName>
        <fullName evidence="2">Uncharacterized protein</fullName>
    </submittedName>
</protein>
<feature type="compositionally biased region" description="Low complexity" evidence="1">
    <location>
        <begin position="209"/>
        <end position="236"/>
    </location>
</feature>
<accession>A0A844FWL2</accession>
<sequence length="403" mass="41760">MQEGNPGYPRLEAGRNMVVEKLPGGFRIHSLSPVETGYRGYFTVRPYPSRSTVNPQKAVQIVNGSLPYEESVTRDAGFVSVDRLHWIKEEKGGPGIGARRLRIPVPCMPNLAVPAGRSLVFLRITAHSGGNADRLKFPDSGGGTVYFVHDYQVLDDVPKPKEGVIYIPLAEVECDDDGGCSVTQLNCGEPNGVIMQYFGSDTLDRGDDAGSSSSGGADSSSASGSDSTPGSESSGSGDPGSGSGSESASASSGSGTTDPSGSGSESASASSGSGTTDPSGSGTTDSSGSGTTDPSGSGTTDPSGSGGGGGGHYDPDLWYLVADCTRYLCHESIGIPNYSGTVNYYMAKGDKIKFEPEPSPPTAGQPIVEWHGIVMIEGPFQNRLDVTQEHIDELNNLHIGDEC</sequence>
<evidence type="ECO:0000256" key="1">
    <source>
        <dbReference type="SAM" id="MobiDB-lite"/>
    </source>
</evidence>